<comment type="caution">
    <text evidence="6">The sequence shown here is derived from an EMBL/GenBank/DDBJ whole genome shotgun (WGS) entry which is preliminary data.</text>
</comment>
<dbReference type="EMBL" id="QKRX01000002">
    <property type="protein sequence ID" value="RAU19315.1"/>
    <property type="molecule type" value="Genomic_DNA"/>
</dbReference>
<keyword evidence="2" id="KW-0812">Transmembrane</keyword>
<evidence type="ECO:0000256" key="2">
    <source>
        <dbReference type="ARBA" id="ARBA00022692"/>
    </source>
</evidence>
<dbReference type="Proteomes" id="UP000250744">
    <property type="component" value="Unassembled WGS sequence"/>
</dbReference>
<keyword evidence="4" id="KW-0472">Membrane</keyword>
<dbReference type="GO" id="GO:0009306">
    <property type="term" value="P:protein secretion"/>
    <property type="evidence" value="ECO:0007669"/>
    <property type="project" value="InterPro"/>
</dbReference>
<protein>
    <recommendedName>
        <fullName evidence="5">Translocation and assembly module TamB C-terminal domain-containing protein</fullName>
    </recommendedName>
</protein>
<reference evidence="6 7" key="1">
    <citation type="submission" date="2018-06" db="EMBL/GenBank/DDBJ databases">
        <title>Nitrincola tibetense sp. nov., isolated from Lake XuguoCo on Tibetan Plateau.</title>
        <authorList>
            <person name="Xing P."/>
        </authorList>
    </citation>
    <scope>NUCLEOTIDE SEQUENCE [LARGE SCALE GENOMIC DNA]</scope>
    <source>
        <strain evidence="7">xg18</strain>
    </source>
</reference>
<evidence type="ECO:0000256" key="4">
    <source>
        <dbReference type="ARBA" id="ARBA00023136"/>
    </source>
</evidence>
<dbReference type="RefSeq" id="WP_112157526.1">
    <property type="nucleotide sequence ID" value="NZ_QKRX01000002.1"/>
</dbReference>
<evidence type="ECO:0000256" key="3">
    <source>
        <dbReference type="ARBA" id="ARBA00022989"/>
    </source>
</evidence>
<dbReference type="PANTHER" id="PTHR36985">
    <property type="entry name" value="TRANSLOCATION AND ASSEMBLY MODULE SUBUNIT TAMB"/>
    <property type="match status" value="1"/>
</dbReference>
<name>A0A364NQZ8_9GAMM</name>
<accession>A0A364NQZ8</accession>
<gene>
    <name evidence="6" type="ORF">DN062_03390</name>
</gene>
<evidence type="ECO:0000259" key="5">
    <source>
        <dbReference type="Pfam" id="PF04357"/>
    </source>
</evidence>
<feature type="domain" description="Translocation and assembly module TamB C-terminal" evidence="5">
    <location>
        <begin position="867"/>
        <end position="1196"/>
    </location>
</feature>
<evidence type="ECO:0000256" key="1">
    <source>
        <dbReference type="ARBA" id="ARBA00004167"/>
    </source>
</evidence>
<evidence type="ECO:0000313" key="7">
    <source>
        <dbReference type="Proteomes" id="UP000250744"/>
    </source>
</evidence>
<dbReference type="Pfam" id="PF04357">
    <property type="entry name" value="TamB"/>
    <property type="match status" value="1"/>
</dbReference>
<keyword evidence="7" id="KW-1185">Reference proteome</keyword>
<dbReference type="AlphaFoldDB" id="A0A364NQZ8"/>
<dbReference type="GO" id="GO:0005886">
    <property type="term" value="C:plasma membrane"/>
    <property type="evidence" value="ECO:0007669"/>
    <property type="project" value="InterPro"/>
</dbReference>
<sequence>MKLKLLLISPLLLVLLVCFSLLGLFFLPGAPALAYKIAKPYLPLDLEIESIEGAFAGPLQINGLDFKDNDTLISVGQIALDWTPMCFAHQRFCLDTLRVSDINLVLPLSGESAASEDTAFELPEINLPLNVSLNEIQIERLQVQLGDQIYQLDQANLTLNTDQNKVALETLSIGHHESYVNIEGWVDLAARFSHDIFIDINFKPEDLEALLGLDLSELQLGSLVSQISLDGDADDFFVGLSVATSHPETGPANIQLESKIQPFEQVINITRLLTSVGDTPSELLVTGSVTHFSDPQFEISANWSGIVYPLVNRVEPALIASPSGLLTLSGNLSEMVIELSTRISGADIPDTELQLNARGHTEALEAFNLVANTLGGQVTVSGSAGWMPFPIWDLTIQAQELDPAVFAPDWPGKLSLNLTTQGQLNEGSQPSLVARLESLSGEIREQSLSGSGSFSLQGQRTQIDNLAVRLGAASIQLEGTVDELLALTFRLNVPDLRAVLPDAAGLLSLAGDVKGPLMTPAINARINGNSLAFQDNRVRSISGDVYTDLAGTQASNIKLLLSDITAAGETFKSIELVASGYPNNHNAEISLVGEPLDLSLAVSGAWQDERWNGQVSALSLRREEIGRWRLSSSAPIQASASGFNLGNACLIQQDGDARLCLEAQQANGLTRASLALSDLSLSLLDPWLAGASIESSLNLSADYRQQGSQAPQANLTLNTTAGRVDTQGEQPDLALDPIVLTAQLMNDRLTARLETDFSAMDGRILADITVGQLSSRQSLEGSLNINMSDLSIVSVFVPDVQSILGQVVANFALAGTLSEPAVNGQFEYLNGSAELPALGVRLSPLSLKLVSEGDQSERLSLIGLVGSGNGLINIDGQYDLQHQIGNLTLKGDSFQAMDTEISVRISPDLNVIVDEDAIRLGGSVTIPYARISPPKQQMQSVVRASDDVVFTVDQDEGLTQRNLPLLTDLSVILGDSVEVDAFGFKGRLLGRLRITDDAQTTTRASGSIQVESGDYKLFGQDLNISRGSLVYTGGPIDNPGLDLRVSRFVGTVEAGARITGTIRAPEMTLFSVPAMSDSSIMSYLVLGRGPGESSASEQSMMMQAAMALTLQGGNSITGQLQQGLNLDEFGFASDDAGDSAFFIGKYLTPRLYIRYGISLLESMEMLTLSYRLSSLWRVETQSSNLGSGADIFYTRER</sequence>
<comment type="subcellular location">
    <subcellularLocation>
        <location evidence="1">Membrane</location>
        <topology evidence="1">Single-pass membrane protein</topology>
    </subcellularLocation>
</comment>
<dbReference type="GO" id="GO:0097347">
    <property type="term" value="C:TAM protein secretion complex"/>
    <property type="evidence" value="ECO:0007669"/>
    <property type="project" value="TreeGrafter"/>
</dbReference>
<dbReference type="PANTHER" id="PTHR36985:SF1">
    <property type="entry name" value="TRANSLOCATION AND ASSEMBLY MODULE SUBUNIT TAMB"/>
    <property type="match status" value="1"/>
</dbReference>
<dbReference type="OrthoDB" id="5555605at2"/>
<evidence type="ECO:0000313" key="6">
    <source>
        <dbReference type="EMBL" id="RAU19315.1"/>
    </source>
</evidence>
<proteinExistence type="predicted"/>
<dbReference type="InterPro" id="IPR007452">
    <property type="entry name" value="TamB_C"/>
</dbReference>
<keyword evidence="3" id="KW-1133">Transmembrane helix</keyword>
<organism evidence="6 7">
    <name type="scientific">Nitrincola tibetensis</name>
    <dbReference type="NCBI Taxonomy" id="2219697"/>
    <lineage>
        <taxon>Bacteria</taxon>
        <taxon>Pseudomonadati</taxon>
        <taxon>Pseudomonadota</taxon>
        <taxon>Gammaproteobacteria</taxon>
        <taxon>Oceanospirillales</taxon>
        <taxon>Oceanospirillaceae</taxon>
        <taxon>Nitrincola</taxon>
    </lineage>
</organism>